<keyword evidence="2" id="KW-0812">Transmembrane</keyword>
<feature type="signal peptide" evidence="3">
    <location>
        <begin position="1"/>
        <end position="26"/>
    </location>
</feature>
<evidence type="ECO:0000256" key="2">
    <source>
        <dbReference type="SAM" id="Phobius"/>
    </source>
</evidence>
<feature type="region of interest" description="Disordered" evidence="1">
    <location>
        <begin position="680"/>
        <end position="705"/>
    </location>
</feature>
<feature type="region of interest" description="Disordered" evidence="1">
    <location>
        <begin position="272"/>
        <end position="295"/>
    </location>
</feature>
<dbReference type="SUPFAM" id="SSF48239">
    <property type="entry name" value="Terpenoid cyclases/Protein prenyltransferases"/>
    <property type="match status" value="1"/>
</dbReference>
<feature type="compositionally biased region" description="Low complexity" evidence="1">
    <location>
        <begin position="58"/>
        <end position="74"/>
    </location>
</feature>
<dbReference type="Proteomes" id="UP000176634">
    <property type="component" value="Unassembled WGS sequence"/>
</dbReference>
<evidence type="ECO:0000313" key="4">
    <source>
        <dbReference type="EMBL" id="OGH93422.1"/>
    </source>
</evidence>
<keyword evidence="2" id="KW-0472">Membrane</keyword>
<comment type="caution">
    <text evidence="4">The sequence shown here is derived from an EMBL/GenBank/DDBJ whole genome shotgun (WGS) entry which is preliminary data.</text>
</comment>
<dbReference type="AlphaFoldDB" id="A0A1F6PB88"/>
<dbReference type="STRING" id="1798705.A2563_02330"/>
<feature type="region of interest" description="Disordered" evidence="1">
    <location>
        <begin position="30"/>
        <end position="74"/>
    </location>
</feature>
<feature type="compositionally biased region" description="Basic and acidic residues" evidence="1">
    <location>
        <begin position="688"/>
        <end position="705"/>
    </location>
</feature>
<protein>
    <recommendedName>
        <fullName evidence="6">Squalene cyclase C-terminal domain-containing protein</fullName>
    </recommendedName>
</protein>
<dbReference type="InterPro" id="IPR008930">
    <property type="entry name" value="Terpenoid_cyclase/PrenylTrfase"/>
</dbReference>
<keyword evidence="2" id="KW-1133">Transmembrane helix</keyword>
<gene>
    <name evidence="4" type="ORF">A2563_02330</name>
</gene>
<evidence type="ECO:0008006" key="6">
    <source>
        <dbReference type="Google" id="ProtNLM"/>
    </source>
</evidence>
<organism evidence="4 5">
    <name type="scientific">Candidatus Magasanikbacteria bacterium RIFOXYD1_FULL_40_23</name>
    <dbReference type="NCBI Taxonomy" id="1798705"/>
    <lineage>
        <taxon>Bacteria</taxon>
        <taxon>Candidatus Magasanikiibacteriota</taxon>
    </lineage>
</organism>
<feature type="chain" id="PRO_5009525999" description="Squalene cyclase C-terminal domain-containing protein" evidence="3">
    <location>
        <begin position="27"/>
        <end position="736"/>
    </location>
</feature>
<evidence type="ECO:0000313" key="5">
    <source>
        <dbReference type="Proteomes" id="UP000176634"/>
    </source>
</evidence>
<evidence type="ECO:0000256" key="3">
    <source>
        <dbReference type="SAM" id="SignalP"/>
    </source>
</evidence>
<name>A0A1F6PB88_9BACT</name>
<accession>A0A1F6PB88</accession>
<dbReference type="CDD" id="cd00688">
    <property type="entry name" value="ISOPREN_C2_like"/>
    <property type="match status" value="1"/>
</dbReference>
<dbReference type="EMBL" id="MFRA01000001">
    <property type="protein sequence ID" value="OGH93422.1"/>
    <property type="molecule type" value="Genomic_DNA"/>
</dbReference>
<feature type="transmembrane region" description="Helical" evidence="2">
    <location>
        <begin position="714"/>
        <end position="731"/>
    </location>
</feature>
<feature type="compositionally biased region" description="Low complexity" evidence="1">
    <location>
        <begin position="272"/>
        <end position="282"/>
    </location>
</feature>
<proteinExistence type="predicted"/>
<reference evidence="4 5" key="1">
    <citation type="journal article" date="2016" name="Nat. Commun.">
        <title>Thousands of microbial genomes shed light on interconnected biogeochemical processes in an aquifer system.</title>
        <authorList>
            <person name="Anantharaman K."/>
            <person name="Brown C.T."/>
            <person name="Hug L.A."/>
            <person name="Sharon I."/>
            <person name="Castelle C.J."/>
            <person name="Probst A.J."/>
            <person name="Thomas B.C."/>
            <person name="Singh A."/>
            <person name="Wilkins M.J."/>
            <person name="Karaoz U."/>
            <person name="Brodie E.L."/>
            <person name="Williams K.H."/>
            <person name="Hubbard S.S."/>
            <person name="Banfield J.F."/>
        </authorList>
    </citation>
    <scope>NUCLEOTIDE SEQUENCE [LARGE SCALE GENOMIC DNA]</scope>
</reference>
<feature type="compositionally biased region" description="Polar residues" evidence="1">
    <location>
        <begin position="30"/>
        <end position="57"/>
    </location>
</feature>
<dbReference type="Gene3D" id="1.50.10.20">
    <property type="match status" value="1"/>
</dbReference>
<evidence type="ECO:0000256" key="1">
    <source>
        <dbReference type="SAM" id="MobiDB-lite"/>
    </source>
</evidence>
<keyword evidence="3" id="KW-0732">Signal</keyword>
<sequence>MLKNKLNGLKYLVILGALLWFLPALADETASSTPDTVTSTPEIVTSTPDMATSTVEITSSTPPSDESTSTTTESNIELATTSINLTVATSQETFSFPNLLVTECPETNDSPTTTLNARCALLQSGLSTTWSAYGNMLFLDSVNSYINDWAASTFWNWFFNLEYGQTALNQFSLTTTPNTNQDILLTYDLAPLKINASSTLEIGTTTTVSIEEFNFIQAAWKPATSSTIYINSSSFSNETGTYYLFVSSTEPIIILGTKPGFITTEPITLVPTTTPVSTSTTEQPSNSGGGSGTAPAIRTTEINNAVQKILNFLKSKQLNDGSIVDLQMSDWTAMAFGANGTYAQDVRTSTFSLYDYLKVTIVTSTTDTLNKCTEYSRHILGLLSSGFSKTNTQIIDLKNKIKTECLNNGTVGQAGINDDIFILMALLATNESTNSEIVQTSVNAIKTDQQESGAFTWNGWVGQDATGAAINALKYASTFGIIVDDLIFQKAKSYLHSTQLTDGGWGFDTTSDPNLTSWAMYGINALGEGQTQWTTSGNQNPWTALVSKLDNAGHYTSPWSADGIDWFATKHAVPALLSKSWPIILAPITQPSSGGSGGSGVTLSTSTEVVSIITTTTLSVVTGTLSVPPISTSTNIENENAGQILGMRIENEEPQIKITGEKIVKPKAAIKIATNLEPTTTLSTNDNQKTDEKTELKQEKNSTDSPAREMIKKLLAICLMSASAIAIYLGFKSITK</sequence>